<evidence type="ECO:0000256" key="2">
    <source>
        <dbReference type="ARBA" id="ARBA00022723"/>
    </source>
</evidence>
<sequence length="525" mass="58579">MSTLSSPSQAWSHLIRFISTDGKEYQGEPILDDNYTWPSSITGLEARVITGDIFNSYQITDTILPVKKLLSPLSKSQVPIIRCIGLNYRKHAKETKQTIPNFPVLFIKPSNSLQDPFESIRVPHIASNNQVDYEAELAVVIKKPCKDVTKEQALDYVLGYTAANDVSARKWQGTSLGSGQWCFSKGFDTFSPIGPALVSPKIIPNPNTLAIRAIVNGKVLQDSNTSDMIFDIPSLISFLSQGTTLQPGSLILTGTPEGVGFVRNPPIYLQDGDKVSIEIESIGTLSNSVEYQNLPVDDTSSSSSSRLMNANGTQIEPYIFSKLPSHNIEKNATILIIGADGVGKRILAQHLVHSQQQIIQNEEINQSTRYKADDEKDMKLSVRTVESLPLPSSSTTDRPRIDYVIFMISMTQGIARFHQLKESMLRLHEEYFLGRCCVIVTEGKITQYTFDRSDLEEFFKENYSNIPIFYTILTDEDERQILIQQLKRSIALACGFLDINKKITPTILRLPATYGASSPTLEEIR</sequence>
<comment type="caution">
    <text evidence="4">The sequence shown here is derived from an EMBL/GenBank/DDBJ whole genome shotgun (WGS) entry which is preliminary data.</text>
</comment>
<dbReference type="OrthoDB" id="411064at2759"/>
<dbReference type="InterPro" id="IPR020987">
    <property type="entry name" value="Centromere_Cenp-M"/>
</dbReference>
<dbReference type="FunFam" id="3.90.850.10:FF:000002">
    <property type="entry name" value="2-hydroxyhepta-2,4-diene-1,7-dioate isomerase"/>
    <property type="match status" value="1"/>
</dbReference>
<dbReference type="GO" id="GO:0006107">
    <property type="term" value="P:oxaloacetate metabolic process"/>
    <property type="evidence" value="ECO:0007669"/>
    <property type="project" value="UniProtKB-ARBA"/>
</dbReference>
<dbReference type="GO" id="GO:0046872">
    <property type="term" value="F:metal ion binding"/>
    <property type="evidence" value="ECO:0007669"/>
    <property type="project" value="UniProtKB-KW"/>
</dbReference>
<keyword evidence="2" id="KW-0479">Metal-binding</keyword>
<evidence type="ECO:0000256" key="1">
    <source>
        <dbReference type="ARBA" id="ARBA00010211"/>
    </source>
</evidence>
<dbReference type="PANTHER" id="PTHR11820">
    <property type="entry name" value="ACYLPYRUVASE"/>
    <property type="match status" value="1"/>
</dbReference>
<name>A0A9N8VGV4_9GLOM</name>
<comment type="similarity">
    <text evidence="1">Belongs to the FAH family.</text>
</comment>
<dbReference type="SUPFAM" id="SSF56529">
    <property type="entry name" value="FAH"/>
    <property type="match status" value="1"/>
</dbReference>
<dbReference type="Pfam" id="PF11111">
    <property type="entry name" value="CENP-M"/>
    <property type="match status" value="1"/>
</dbReference>
<proteinExistence type="inferred from homology"/>
<dbReference type="AlphaFoldDB" id="A0A9N8VGV4"/>
<dbReference type="EMBL" id="CAJVPS010000093">
    <property type="protein sequence ID" value="CAG8450774.1"/>
    <property type="molecule type" value="Genomic_DNA"/>
</dbReference>
<protein>
    <submittedName>
        <fullName evidence="4">8087_t:CDS:1</fullName>
    </submittedName>
</protein>
<dbReference type="Pfam" id="PF01557">
    <property type="entry name" value="FAA_hydrolase"/>
    <property type="match status" value="1"/>
</dbReference>
<evidence type="ECO:0000313" key="4">
    <source>
        <dbReference type="EMBL" id="CAG8450774.1"/>
    </source>
</evidence>
<organism evidence="4 5">
    <name type="scientific">Ambispora leptoticha</name>
    <dbReference type="NCBI Taxonomy" id="144679"/>
    <lineage>
        <taxon>Eukaryota</taxon>
        <taxon>Fungi</taxon>
        <taxon>Fungi incertae sedis</taxon>
        <taxon>Mucoromycota</taxon>
        <taxon>Glomeromycotina</taxon>
        <taxon>Glomeromycetes</taxon>
        <taxon>Archaeosporales</taxon>
        <taxon>Ambisporaceae</taxon>
        <taxon>Ambispora</taxon>
    </lineage>
</organism>
<keyword evidence="5" id="KW-1185">Reference proteome</keyword>
<evidence type="ECO:0000259" key="3">
    <source>
        <dbReference type="Pfam" id="PF01557"/>
    </source>
</evidence>
<accession>A0A9N8VGV4</accession>
<dbReference type="InterPro" id="IPR027417">
    <property type="entry name" value="P-loop_NTPase"/>
</dbReference>
<dbReference type="InterPro" id="IPR011234">
    <property type="entry name" value="Fumarylacetoacetase-like_C"/>
</dbReference>
<gene>
    <name evidence="4" type="ORF">ALEPTO_LOCUS990</name>
</gene>
<dbReference type="PANTHER" id="PTHR11820:SF112">
    <property type="entry name" value="FUMARYLACETOACETATE HYDROLASE FAMILY PROTEIN (AFU_ORTHOLOGUE AFUA_1G02370)-RELATED"/>
    <property type="match status" value="1"/>
</dbReference>
<dbReference type="GO" id="GO:0050163">
    <property type="term" value="F:oxaloacetate tautomerase activity"/>
    <property type="evidence" value="ECO:0007669"/>
    <property type="project" value="UniProtKB-ARBA"/>
</dbReference>
<dbReference type="Gene3D" id="3.40.50.300">
    <property type="entry name" value="P-loop containing nucleotide triphosphate hydrolases"/>
    <property type="match status" value="1"/>
</dbReference>
<evidence type="ECO:0000313" key="5">
    <source>
        <dbReference type="Proteomes" id="UP000789508"/>
    </source>
</evidence>
<dbReference type="InterPro" id="IPR036663">
    <property type="entry name" value="Fumarylacetoacetase_C_sf"/>
</dbReference>
<dbReference type="Gene3D" id="3.90.850.10">
    <property type="entry name" value="Fumarylacetoacetase-like, C-terminal domain"/>
    <property type="match status" value="1"/>
</dbReference>
<feature type="domain" description="Fumarylacetoacetase-like C-terminal" evidence="3">
    <location>
        <begin position="81"/>
        <end position="289"/>
    </location>
</feature>
<dbReference type="Proteomes" id="UP000789508">
    <property type="component" value="Unassembled WGS sequence"/>
</dbReference>
<reference evidence="4" key="1">
    <citation type="submission" date="2021-06" db="EMBL/GenBank/DDBJ databases">
        <authorList>
            <person name="Kallberg Y."/>
            <person name="Tangrot J."/>
            <person name="Rosling A."/>
        </authorList>
    </citation>
    <scope>NUCLEOTIDE SEQUENCE</scope>
    <source>
        <strain evidence="4">FL130A</strain>
    </source>
</reference>